<dbReference type="AlphaFoldDB" id="A0A0U5AII2"/>
<dbReference type="GO" id="GO:0017004">
    <property type="term" value="P:cytochrome complex assembly"/>
    <property type="evidence" value="ECO:0007669"/>
    <property type="project" value="UniProtKB-KW"/>
</dbReference>
<dbReference type="RefSeq" id="WP_082706355.1">
    <property type="nucleotide sequence ID" value="NZ_AP014945.1"/>
</dbReference>
<dbReference type="InterPro" id="IPR017562">
    <property type="entry name" value="Cyt_c_biogenesis_CcsA"/>
</dbReference>
<reference evidence="12 13" key="1">
    <citation type="journal article" date="2016" name="Int. J. Syst. Evol. Microbiol.">
        <title>Caldimicrobium thiodismutans sp. nov., a sulfur-disproportionating bacterium isolated from a hot spring, and emended description of the genus Caldimicrobium.</title>
        <authorList>
            <person name="Kojima H."/>
            <person name="Umezawa K."/>
            <person name="Fukui M."/>
        </authorList>
    </citation>
    <scope>NUCLEOTIDE SEQUENCE [LARGE SCALE GENOMIC DNA]</scope>
    <source>
        <strain evidence="12 13">TF1</strain>
    </source>
</reference>
<feature type="transmembrane region" description="Helical" evidence="10">
    <location>
        <begin position="270"/>
        <end position="292"/>
    </location>
</feature>
<keyword evidence="7 10" id="KW-1133">Transmembrane helix</keyword>
<sequence>MSLKIPSLGIILALLLYGFLAFNERTLVPDNALVFSIVTFIYLLAGIIYLIHWIFNWEKGAFLGSIIGWAGFVANLYAFVFRWIQTHQTGFGYVPLSNLYESLVFFGLSVAGIYLFWELKLSKKVFGSLVFILAALIMAFASFVTDSSIKPLIPALKSNWLIAHVITCFLGYAAFGIAFVVGIFYLLSGSNTFQKHLPEKAVLDNFMYKTILFGFFWLTLGIITGAIWADQAWGNYWSWDPKETWSLITWFIYAGAIHARLIRGWQGKKIAWLSILGFIAVLFTYFGVNFLLSGLHSYGGLS</sequence>
<dbReference type="GO" id="GO:0020037">
    <property type="term" value="F:heme binding"/>
    <property type="evidence" value="ECO:0007669"/>
    <property type="project" value="InterPro"/>
</dbReference>
<keyword evidence="9 10" id="KW-0472">Membrane</keyword>
<dbReference type="PATRIC" id="fig|1653476.3.peg.1385"/>
<dbReference type="Proteomes" id="UP000068196">
    <property type="component" value="Chromosome"/>
</dbReference>
<comment type="function">
    <text evidence="1">Required for the export of heme to the periplasm for the biogenesis of c-type cytochromes.</text>
</comment>
<dbReference type="InterPro" id="IPR002541">
    <property type="entry name" value="Cyt_c_assembly"/>
</dbReference>
<feature type="transmembrane region" description="Helical" evidence="10">
    <location>
        <begin position="161"/>
        <end position="187"/>
    </location>
</feature>
<accession>A0A0U5AII2</accession>
<evidence type="ECO:0000313" key="13">
    <source>
        <dbReference type="Proteomes" id="UP000068196"/>
    </source>
</evidence>
<evidence type="ECO:0000256" key="4">
    <source>
        <dbReference type="ARBA" id="ARBA00016463"/>
    </source>
</evidence>
<feature type="transmembrane region" description="Helical" evidence="10">
    <location>
        <begin position="33"/>
        <end position="55"/>
    </location>
</feature>
<feature type="transmembrane region" description="Helical" evidence="10">
    <location>
        <begin position="244"/>
        <end position="263"/>
    </location>
</feature>
<dbReference type="GO" id="GO:0005886">
    <property type="term" value="C:plasma membrane"/>
    <property type="evidence" value="ECO:0007669"/>
    <property type="project" value="TreeGrafter"/>
</dbReference>
<evidence type="ECO:0000256" key="1">
    <source>
        <dbReference type="ARBA" id="ARBA00002442"/>
    </source>
</evidence>
<organism evidence="12 13">
    <name type="scientific">Caldimicrobium thiodismutans</name>
    <dbReference type="NCBI Taxonomy" id="1653476"/>
    <lineage>
        <taxon>Bacteria</taxon>
        <taxon>Pseudomonadati</taxon>
        <taxon>Thermodesulfobacteriota</taxon>
        <taxon>Thermodesulfobacteria</taxon>
        <taxon>Thermodesulfobacteriales</taxon>
        <taxon>Thermodesulfobacteriaceae</taxon>
        <taxon>Caldimicrobium</taxon>
    </lineage>
</organism>
<evidence type="ECO:0000256" key="3">
    <source>
        <dbReference type="ARBA" id="ARBA00005840"/>
    </source>
</evidence>
<evidence type="ECO:0000256" key="10">
    <source>
        <dbReference type="SAM" id="Phobius"/>
    </source>
</evidence>
<dbReference type="GO" id="GO:0015232">
    <property type="term" value="F:heme transmembrane transporter activity"/>
    <property type="evidence" value="ECO:0007669"/>
    <property type="project" value="InterPro"/>
</dbReference>
<dbReference type="OrthoDB" id="9814290at2"/>
<evidence type="ECO:0000256" key="5">
    <source>
        <dbReference type="ARBA" id="ARBA00022692"/>
    </source>
</evidence>
<comment type="subcellular location">
    <subcellularLocation>
        <location evidence="2">Membrane</location>
        <topology evidence="2">Multi-pass membrane protein</topology>
    </subcellularLocation>
</comment>
<feature type="domain" description="Cytochrome c assembly protein" evidence="11">
    <location>
        <begin position="96"/>
        <end position="296"/>
    </location>
</feature>
<evidence type="ECO:0000256" key="8">
    <source>
        <dbReference type="ARBA" id="ARBA00023078"/>
    </source>
</evidence>
<dbReference type="PANTHER" id="PTHR30071">
    <property type="entry name" value="HEME EXPORTER PROTEIN C"/>
    <property type="match status" value="1"/>
</dbReference>
<reference evidence="13" key="2">
    <citation type="journal article" date="2016" name="Int. J. Syst. Evol. Microbiol.">
        <title>Caldimicrobium thiodismutans sp. nov., a sulfur-disproportionating bacterium isolated from a hot spring.</title>
        <authorList>
            <person name="Kojima H."/>
            <person name="Umezawa K."/>
            <person name="Fukui M."/>
        </authorList>
    </citation>
    <scope>NUCLEOTIDE SEQUENCE [LARGE SCALE GENOMIC DNA]</scope>
    <source>
        <strain evidence="13">TF1</strain>
    </source>
</reference>
<dbReference type="EMBL" id="AP014945">
    <property type="protein sequence ID" value="BAU23703.1"/>
    <property type="molecule type" value="Genomic_DNA"/>
</dbReference>
<evidence type="ECO:0000256" key="9">
    <source>
        <dbReference type="ARBA" id="ARBA00023136"/>
    </source>
</evidence>
<keyword evidence="6" id="KW-0201">Cytochrome c-type biogenesis</keyword>
<dbReference type="PRINTS" id="PR01386">
    <property type="entry name" value="CCMCBIOGNSIS"/>
</dbReference>
<feature type="transmembrane region" description="Helical" evidence="10">
    <location>
        <begin position="62"/>
        <end position="84"/>
    </location>
</feature>
<dbReference type="InterPro" id="IPR045062">
    <property type="entry name" value="Cyt_c_biogenesis_CcsA/CcmC"/>
</dbReference>
<gene>
    <name evidence="12" type="ORF">THC_1335</name>
</gene>
<keyword evidence="13" id="KW-1185">Reference proteome</keyword>
<comment type="similarity">
    <text evidence="3">Belongs to the CcmC/CycZ/HelC family.</text>
</comment>
<evidence type="ECO:0000256" key="7">
    <source>
        <dbReference type="ARBA" id="ARBA00022989"/>
    </source>
</evidence>
<dbReference type="PANTHER" id="PTHR30071:SF1">
    <property type="entry name" value="CYTOCHROME B_B6 PROTEIN-RELATED"/>
    <property type="match status" value="1"/>
</dbReference>
<feature type="transmembrane region" description="Helical" evidence="10">
    <location>
        <begin position="129"/>
        <end position="149"/>
    </location>
</feature>
<dbReference type="NCBIfam" id="TIGR03144">
    <property type="entry name" value="cytochr_II_ccsB"/>
    <property type="match status" value="1"/>
</dbReference>
<feature type="transmembrane region" description="Helical" evidence="10">
    <location>
        <begin position="208"/>
        <end position="229"/>
    </location>
</feature>
<evidence type="ECO:0000256" key="2">
    <source>
        <dbReference type="ARBA" id="ARBA00004141"/>
    </source>
</evidence>
<dbReference type="InterPro" id="IPR003557">
    <property type="entry name" value="Cyt_c_biogenesis_CcmC"/>
</dbReference>
<dbReference type="KEGG" id="cthi:THC_1335"/>
<proteinExistence type="inferred from homology"/>
<keyword evidence="5 10" id="KW-0812">Transmembrane</keyword>
<protein>
    <recommendedName>
        <fullName evidence="4">Heme exporter protein C</fullName>
    </recommendedName>
</protein>
<evidence type="ECO:0000313" key="12">
    <source>
        <dbReference type="EMBL" id="BAU23703.1"/>
    </source>
</evidence>
<feature type="transmembrane region" description="Helical" evidence="10">
    <location>
        <begin position="99"/>
        <end position="117"/>
    </location>
</feature>
<dbReference type="Pfam" id="PF01578">
    <property type="entry name" value="Cytochrom_C_asm"/>
    <property type="match status" value="1"/>
</dbReference>
<evidence type="ECO:0000259" key="11">
    <source>
        <dbReference type="Pfam" id="PF01578"/>
    </source>
</evidence>
<dbReference type="STRING" id="1653476.THC_1335"/>
<keyword evidence="8" id="KW-0793">Thylakoid</keyword>
<name>A0A0U5AII2_9BACT</name>
<evidence type="ECO:0000256" key="6">
    <source>
        <dbReference type="ARBA" id="ARBA00022748"/>
    </source>
</evidence>